<dbReference type="Pfam" id="PF17862">
    <property type="entry name" value="AAA_lid_3"/>
    <property type="match status" value="1"/>
</dbReference>
<protein>
    <recommendedName>
        <fullName evidence="7">AAA+ ATPase domain-containing protein</fullName>
    </recommendedName>
</protein>
<dbReference type="STRING" id="675824.A0A1E3Q0T5"/>
<dbReference type="SUPFAM" id="SSF52540">
    <property type="entry name" value="P-loop containing nucleoside triphosphate hydrolases"/>
    <property type="match status" value="1"/>
</dbReference>
<dbReference type="Gene3D" id="3.40.50.300">
    <property type="entry name" value="P-loop containing nucleotide triphosphate hydrolases"/>
    <property type="match status" value="1"/>
</dbReference>
<keyword evidence="3" id="KW-1000">Mitochondrion outer membrane</keyword>
<dbReference type="InterPro" id="IPR003959">
    <property type="entry name" value="ATPase_AAA_core"/>
</dbReference>
<dbReference type="Gene3D" id="1.10.8.60">
    <property type="match status" value="1"/>
</dbReference>
<dbReference type="InterPro" id="IPR003960">
    <property type="entry name" value="ATPase_AAA_CS"/>
</dbReference>
<dbReference type="EMBL" id="KV454298">
    <property type="protein sequence ID" value="ODQ71281.1"/>
    <property type="molecule type" value="Genomic_DNA"/>
</dbReference>
<dbReference type="SMART" id="SM00382">
    <property type="entry name" value="AAA"/>
    <property type="match status" value="1"/>
</dbReference>
<evidence type="ECO:0000313" key="8">
    <source>
        <dbReference type="EMBL" id="ODQ71281.1"/>
    </source>
</evidence>
<keyword evidence="3" id="KW-0472">Membrane</keyword>
<dbReference type="GO" id="GO:0005741">
    <property type="term" value="C:mitochondrial outer membrane"/>
    <property type="evidence" value="ECO:0007669"/>
    <property type="project" value="UniProtKB-SubCell"/>
</dbReference>
<feature type="domain" description="AAA+ ATPase" evidence="7">
    <location>
        <begin position="693"/>
        <end position="823"/>
    </location>
</feature>
<organism evidence="8 9">
    <name type="scientific">Lipomyces starkeyi NRRL Y-11557</name>
    <dbReference type="NCBI Taxonomy" id="675824"/>
    <lineage>
        <taxon>Eukaryota</taxon>
        <taxon>Fungi</taxon>
        <taxon>Dikarya</taxon>
        <taxon>Ascomycota</taxon>
        <taxon>Saccharomycotina</taxon>
        <taxon>Lipomycetes</taxon>
        <taxon>Lipomycetales</taxon>
        <taxon>Lipomycetaceae</taxon>
        <taxon>Lipomyces</taxon>
    </lineage>
</organism>
<keyword evidence="4" id="KW-0067">ATP-binding</keyword>
<dbReference type="PANTHER" id="PTHR45644:SF56">
    <property type="entry name" value="AAA ATPASE, PUTATIVE (AFU_ORTHOLOGUE AFUA_2G12920)-RELATED"/>
    <property type="match status" value="1"/>
</dbReference>
<dbReference type="InterPro" id="IPR051701">
    <property type="entry name" value="Mito_OM_Translocase_MSP1"/>
</dbReference>
<evidence type="ECO:0000256" key="6">
    <source>
        <dbReference type="SAM" id="MobiDB-lite"/>
    </source>
</evidence>
<evidence type="ECO:0000259" key="7">
    <source>
        <dbReference type="SMART" id="SM00382"/>
    </source>
</evidence>
<evidence type="ECO:0000256" key="4">
    <source>
        <dbReference type="ARBA" id="ARBA00022840"/>
    </source>
</evidence>
<dbReference type="Proteomes" id="UP000094385">
    <property type="component" value="Unassembled WGS sequence"/>
</dbReference>
<dbReference type="GO" id="GO:0016887">
    <property type="term" value="F:ATP hydrolysis activity"/>
    <property type="evidence" value="ECO:0007669"/>
    <property type="project" value="InterPro"/>
</dbReference>
<dbReference type="GO" id="GO:0005524">
    <property type="term" value="F:ATP binding"/>
    <property type="evidence" value="ECO:0007669"/>
    <property type="project" value="UniProtKB-KW"/>
</dbReference>
<dbReference type="PANTHER" id="PTHR45644">
    <property type="entry name" value="AAA ATPASE, PUTATIVE (AFU_ORTHOLOGUE AFUA_2G12920)-RELATED-RELATED"/>
    <property type="match status" value="1"/>
</dbReference>
<dbReference type="OrthoDB" id="39734at2759"/>
<dbReference type="InterPro" id="IPR003593">
    <property type="entry name" value="AAA+_ATPase"/>
</dbReference>
<feature type="compositionally biased region" description="Acidic residues" evidence="6">
    <location>
        <begin position="96"/>
        <end position="113"/>
    </location>
</feature>
<feature type="compositionally biased region" description="Basic and acidic residues" evidence="6">
    <location>
        <begin position="132"/>
        <end position="145"/>
    </location>
</feature>
<dbReference type="AlphaFoldDB" id="A0A1E3Q0T5"/>
<accession>A0A1E3Q0T5</accession>
<evidence type="ECO:0000256" key="1">
    <source>
        <dbReference type="ARBA" id="ARBA00004572"/>
    </source>
</evidence>
<dbReference type="PROSITE" id="PS00674">
    <property type="entry name" value="AAA"/>
    <property type="match status" value="1"/>
</dbReference>
<feature type="region of interest" description="Disordered" evidence="6">
    <location>
        <begin position="80"/>
        <end position="145"/>
    </location>
</feature>
<dbReference type="Pfam" id="PF00004">
    <property type="entry name" value="AAA"/>
    <property type="match status" value="1"/>
</dbReference>
<keyword evidence="9" id="KW-1185">Reference proteome</keyword>
<feature type="compositionally biased region" description="Basic and acidic residues" evidence="6">
    <location>
        <begin position="114"/>
        <end position="125"/>
    </location>
</feature>
<name>A0A1E3Q0T5_LIPST</name>
<feature type="compositionally biased region" description="Basic and acidic residues" evidence="6">
    <location>
        <begin position="80"/>
        <end position="95"/>
    </location>
</feature>
<evidence type="ECO:0000256" key="5">
    <source>
        <dbReference type="ARBA" id="ARBA00023128"/>
    </source>
</evidence>
<dbReference type="InterPro" id="IPR041569">
    <property type="entry name" value="AAA_lid_3"/>
</dbReference>
<dbReference type="InterPro" id="IPR027417">
    <property type="entry name" value="P-loop_NTPase"/>
</dbReference>
<reference evidence="8 9" key="1">
    <citation type="journal article" date="2016" name="Proc. Natl. Acad. Sci. U.S.A.">
        <title>Comparative genomics of biotechnologically important yeasts.</title>
        <authorList>
            <person name="Riley R."/>
            <person name="Haridas S."/>
            <person name="Wolfe K.H."/>
            <person name="Lopes M.R."/>
            <person name="Hittinger C.T."/>
            <person name="Goeker M."/>
            <person name="Salamov A.A."/>
            <person name="Wisecaver J.H."/>
            <person name="Long T.M."/>
            <person name="Calvey C.H."/>
            <person name="Aerts A.L."/>
            <person name="Barry K.W."/>
            <person name="Choi C."/>
            <person name="Clum A."/>
            <person name="Coughlan A.Y."/>
            <person name="Deshpande S."/>
            <person name="Douglass A.P."/>
            <person name="Hanson S.J."/>
            <person name="Klenk H.-P."/>
            <person name="LaButti K.M."/>
            <person name="Lapidus A."/>
            <person name="Lindquist E.A."/>
            <person name="Lipzen A.M."/>
            <person name="Meier-Kolthoff J.P."/>
            <person name="Ohm R.A."/>
            <person name="Otillar R.P."/>
            <person name="Pangilinan J.L."/>
            <person name="Peng Y."/>
            <person name="Rokas A."/>
            <person name="Rosa C.A."/>
            <person name="Scheuner C."/>
            <person name="Sibirny A.A."/>
            <person name="Slot J.C."/>
            <person name="Stielow J.B."/>
            <person name="Sun H."/>
            <person name="Kurtzman C.P."/>
            <person name="Blackwell M."/>
            <person name="Grigoriev I.V."/>
            <person name="Jeffries T.W."/>
        </authorList>
    </citation>
    <scope>NUCLEOTIDE SEQUENCE [LARGE SCALE GENOMIC DNA]</scope>
    <source>
        <strain evidence="8 9">NRRL Y-11557</strain>
    </source>
</reference>
<keyword evidence="5" id="KW-0496">Mitochondrion</keyword>
<comment type="subcellular location">
    <subcellularLocation>
        <location evidence="1">Mitochondrion outer membrane</location>
        <topology evidence="1">Single-pass membrane protein</topology>
    </subcellularLocation>
</comment>
<evidence type="ECO:0000313" key="9">
    <source>
        <dbReference type="Proteomes" id="UP000094385"/>
    </source>
</evidence>
<evidence type="ECO:0000256" key="3">
    <source>
        <dbReference type="ARBA" id="ARBA00022787"/>
    </source>
</evidence>
<evidence type="ECO:0000256" key="2">
    <source>
        <dbReference type="ARBA" id="ARBA00022741"/>
    </source>
</evidence>
<gene>
    <name evidence="8" type="ORF">LIPSTDRAFT_5290</name>
</gene>
<keyword evidence="2" id="KW-0547">Nucleotide-binding</keyword>
<sequence length="951" mass="108393">MSRMIILPSRRVGTTGLNCSPRLLSWNIPAWQPCISAKPPSTAYFAVNSSSITVGRFSSSVRQQKGTLGYFERSLSVQNEEKKTFKEEEKQRRQDDEDEEADEEEGDEQSLLDEPEKKKNNEKKQSVVPTQLEKDFRGEDSSEDYEHIPFTLSEEAIERLEKNNVISLEKLKTEPMKKLEVVDFKTENSGGKTPYVIDERIWRYLNTNVSSAFNLAHASAQTSPWADKCGVSLLASNGQSLQYLDALVEKIAVEHKADILRIDDMDVERIIGEHIETAEDVKILPWVVPINNHVDYRYRNVDALTSTATIGTSHRQQHDDDEDDKSFSDDLYAKRSEFFADHVTELLGAITPEGCAIEVDSCLRIRPKNKPLIVHVRDYLALAQSDLGGTFFSELKHHIRQRRSDGELTIIIATAHKPAKPSDLKVRLTPDEDTGGLYISPEYSDDGEVAEPWYQNFQDWEVLRQTIPLSKFTYNQNAAIENISHIRTVNAQFIDAFLCRILQSQPETVLDFPENWDLEQYSNKTNGLRLLSSGLITPRFMYRLVMMLKGLMVQEDRTKVDMNLLDRVVALHEDTRHLENLLQQNPEEYGISQTYRDPYSITDINAYGQEEIVESDEKKLKQPLKPRDWKLIETSLDKREKAFLNQYIKPEKINVTFDNVIAPPRTLDVIRDTVMFPLLMPDEFSYGVLATNHTSGILLYGPSGTGKTLLVKALAKAGQTAILDVRPSDLQDKYVGEAEKNVSALFSLAKKLSPCIIFMDEVDSLMQNRGVIRDREMINQFMAEWDGLRSERIMVIGTTNRPFDLDDAVLRRFPRRVLVDLPTEKNREEIFRVHLKDETLDDSVTPEYLAKQTPYFSGSDIKNVCVIAATEAVKLRMSNPALAKSSPKRILSRCHFETALRETGASVSDEMSSLMMIRDWHRQFGQDGKRLYKSGFGFSAQPVETHVGVNQ</sequence>
<proteinExistence type="predicted"/>